<dbReference type="SMART" id="SM00507">
    <property type="entry name" value="HNHc"/>
    <property type="match status" value="1"/>
</dbReference>
<dbReference type="Pfam" id="PF02720">
    <property type="entry name" value="DUF222"/>
    <property type="match status" value="1"/>
</dbReference>
<dbReference type="EMBL" id="CP163302">
    <property type="protein sequence ID" value="XDP47176.1"/>
    <property type="molecule type" value="Genomic_DNA"/>
</dbReference>
<reference evidence="3" key="1">
    <citation type="submission" date="2024-07" db="EMBL/GenBank/DDBJ databases">
        <authorList>
            <person name="fu j."/>
        </authorList>
    </citation>
    <scope>NUCLEOTIDE SEQUENCE</scope>
    <source>
        <strain evidence="3">P10A9</strain>
    </source>
</reference>
<dbReference type="Pfam" id="PF01844">
    <property type="entry name" value="HNH"/>
    <property type="match status" value="1"/>
</dbReference>
<organism evidence="3">
    <name type="scientific">Sinomonas puerhi</name>
    <dbReference type="NCBI Taxonomy" id="3238584"/>
    <lineage>
        <taxon>Bacteria</taxon>
        <taxon>Bacillati</taxon>
        <taxon>Actinomycetota</taxon>
        <taxon>Actinomycetes</taxon>
        <taxon>Micrococcales</taxon>
        <taxon>Micrococcaceae</taxon>
        <taxon>Sinomonas</taxon>
    </lineage>
</organism>
<dbReference type="CDD" id="cd00085">
    <property type="entry name" value="HNHc"/>
    <property type="match status" value="1"/>
</dbReference>
<feature type="domain" description="HNH nuclease" evidence="2">
    <location>
        <begin position="376"/>
        <end position="426"/>
    </location>
</feature>
<name>A0AB39L7J8_9MICC</name>
<dbReference type="GO" id="GO:0004519">
    <property type="term" value="F:endonuclease activity"/>
    <property type="evidence" value="ECO:0007669"/>
    <property type="project" value="InterPro"/>
</dbReference>
<dbReference type="Gene3D" id="1.10.30.50">
    <property type="match status" value="1"/>
</dbReference>
<protein>
    <submittedName>
        <fullName evidence="3">DUF222 domain-containing protein</fullName>
    </submittedName>
</protein>
<comment type="similarity">
    <text evidence="1">Belongs to the Rv1128c/1148c/1588c/1702c/1945/3466 family.</text>
</comment>
<proteinExistence type="inferred from homology"/>
<dbReference type="InterPro" id="IPR003615">
    <property type="entry name" value="HNH_nuc"/>
</dbReference>
<dbReference type="InterPro" id="IPR002711">
    <property type="entry name" value="HNH"/>
</dbReference>
<dbReference type="InterPro" id="IPR003870">
    <property type="entry name" value="DUF222"/>
</dbReference>
<dbReference type="KEGG" id="spue:AB5L97_09455"/>
<dbReference type="RefSeq" id="WP_369047293.1">
    <property type="nucleotide sequence ID" value="NZ_CP163302.1"/>
</dbReference>
<gene>
    <name evidence="3" type="ORF">AB5L97_09455</name>
</gene>
<evidence type="ECO:0000313" key="3">
    <source>
        <dbReference type="EMBL" id="XDP47176.1"/>
    </source>
</evidence>
<evidence type="ECO:0000259" key="2">
    <source>
        <dbReference type="SMART" id="SM00507"/>
    </source>
</evidence>
<dbReference type="GO" id="GO:0003676">
    <property type="term" value="F:nucleic acid binding"/>
    <property type="evidence" value="ECO:0007669"/>
    <property type="project" value="InterPro"/>
</dbReference>
<evidence type="ECO:0000256" key="1">
    <source>
        <dbReference type="ARBA" id="ARBA00023450"/>
    </source>
</evidence>
<sequence>MFELSVLAEAPTAVGAPQDADDFSRLIADVLMSVGGSSPSAAVIGTWATALVSGAEDDGQLSEAELIERIGAAERLKAAASTYQARYSVLLEKRVRERRAATDEALAGDRLGEGPRAVDPSVEASHAIALARSESPARGGRLLGLAKALVNEMPHTLNALAAGRINEWRATLVVRETACLDVEDRVRVDEAMVAAYARGGVGDRQLAAEARAHAQRLDPAAAVKRARRAVTERRVWLRPAPDSMAVLSCLLPAAQAVASYKALTANADSARAAGPDVREDRTRDQIMADTAVERLTGQEHAEDVAVAVHLVMAESALVRGSAEPALLEGFGALPAQVGRDLVLCAAERATLRRLYTAPETGALTAMDSKARTFPEGLKTFIVLRDATCRNPWCNAPIRQYDHVIPAARGGPTNEANGQGLCERCNQVKEAPGWSHGTTPATRHTVTVTTPTGHRYSSTAPPLPGTRQIVGHRVGFPGGRMVFHTAA</sequence>
<accession>A0AB39L7J8</accession>
<dbReference type="GO" id="GO:0008270">
    <property type="term" value="F:zinc ion binding"/>
    <property type="evidence" value="ECO:0007669"/>
    <property type="project" value="InterPro"/>
</dbReference>
<dbReference type="AlphaFoldDB" id="A0AB39L7J8"/>